<comment type="caution">
    <text evidence="1">The sequence shown here is derived from an EMBL/GenBank/DDBJ whole genome shotgun (WGS) entry which is preliminary data.</text>
</comment>
<keyword evidence="2" id="KW-1185">Reference proteome</keyword>
<name>A0ABX0Y6T8_9ACTN</name>
<reference evidence="1 2" key="1">
    <citation type="submission" date="2020-03" db="EMBL/GenBank/DDBJ databases">
        <title>WGS of the type strain of Planosporangium spp.</title>
        <authorList>
            <person name="Thawai C."/>
        </authorList>
    </citation>
    <scope>NUCLEOTIDE SEQUENCE [LARGE SCALE GENOMIC DNA]</scope>
    <source>
        <strain evidence="1 2">TBRC 5610</strain>
    </source>
</reference>
<proteinExistence type="predicted"/>
<organism evidence="1 2">
    <name type="scientific">Planosporangium thailandense</name>
    <dbReference type="NCBI Taxonomy" id="765197"/>
    <lineage>
        <taxon>Bacteria</taxon>
        <taxon>Bacillati</taxon>
        <taxon>Actinomycetota</taxon>
        <taxon>Actinomycetes</taxon>
        <taxon>Micromonosporales</taxon>
        <taxon>Micromonosporaceae</taxon>
        <taxon>Planosporangium</taxon>
    </lineage>
</organism>
<dbReference type="EMBL" id="JAATVY010000026">
    <property type="protein sequence ID" value="NJC73148.1"/>
    <property type="molecule type" value="Genomic_DNA"/>
</dbReference>
<protein>
    <submittedName>
        <fullName evidence="1">DUF1800 domain-containing protein</fullName>
    </submittedName>
</protein>
<accession>A0ABX0Y6T8</accession>
<gene>
    <name evidence="1" type="ORF">HC031_26015</name>
</gene>
<dbReference type="RefSeq" id="WP_167928058.1">
    <property type="nucleotide sequence ID" value="NZ_JAATVY010000026.1"/>
</dbReference>
<dbReference type="Pfam" id="PF08811">
    <property type="entry name" value="DUF1800"/>
    <property type="match status" value="1"/>
</dbReference>
<evidence type="ECO:0000313" key="1">
    <source>
        <dbReference type="EMBL" id="NJC73148.1"/>
    </source>
</evidence>
<evidence type="ECO:0000313" key="2">
    <source>
        <dbReference type="Proteomes" id="UP000722989"/>
    </source>
</evidence>
<dbReference type="Proteomes" id="UP000722989">
    <property type="component" value="Unassembled WGS sequence"/>
</dbReference>
<sequence length="438" mass="47552">MTTRAEVAHVLRRATFGPRADEVDRAERVGVDATVAALLAPAGDDAGAARTPAPTLPFVPAVPATGDPAKIQRARQQVLDQQRTATLWWLDRMTQADHQLPEKLTFFWHGHWATSVEKVRDAGLMVLQQQTLRRLGGGDFGVLVKAMLRDPALIIWLDGQTNANTAPNENLARELMELFTLGIGNYTETDVREGARALTGWGMSRALQKSMFDPKRHDGGVKTILGRTGSFDADGFADILLAQPVNAEFLTARLWLRYASAQPLPDDVRSRLAAAYRARRNITDLLRALLTDPAFADTRGQLVKQPVEWAVGAMRQLGIRPRALSDKQQRQLLQDLEQLGQVPFAPPNVGGWPSGAAWLTTSAIQVKLRMADALAAQAAPATIAALAAVPAAQRPEALARLLVVDAFTDRTRAVLAKSAGNVRQLIALGLASPEYAVM</sequence>
<dbReference type="InterPro" id="IPR014917">
    <property type="entry name" value="DUF1800"/>
</dbReference>